<evidence type="ECO:0000256" key="2">
    <source>
        <dbReference type="ARBA" id="ARBA00023136"/>
    </source>
</evidence>
<dbReference type="Pfam" id="PF01103">
    <property type="entry name" value="Omp85"/>
    <property type="match status" value="1"/>
</dbReference>
<gene>
    <name evidence="5" type="ORF">JM946_19565</name>
</gene>
<evidence type="ECO:0000313" key="5">
    <source>
        <dbReference type="EMBL" id="MBM0106940.1"/>
    </source>
</evidence>
<dbReference type="Gene3D" id="2.40.160.50">
    <property type="entry name" value="membrane protein fhac: a member of the omp85/tpsb transporter family"/>
    <property type="match status" value="1"/>
</dbReference>
<evidence type="ECO:0000256" key="3">
    <source>
        <dbReference type="SAM" id="SignalP"/>
    </source>
</evidence>
<feature type="domain" description="Bacterial surface antigen (D15)" evidence="4">
    <location>
        <begin position="133"/>
        <end position="287"/>
    </location>
</feature>
<reference evidence="5 6" key="1">
    <citation type="journal article" date="2021" name="Int. J. Syst. Evol. Microbiol.">
        <title>Steroidobacter gossypii sp. nov., isolated from soil of cotton cropping field.</title>
        <authorList>
            <person name="Huang R."/>
            <person name="Yang S."/>
            <person name="Zhen C."/>
            <person name="Liu W."/>
        </authorList>
    </citation>
    <scope>NUCLEOTIDE SEQUENCE [LARGE SCALE GENOMIC DNA]</scope>
    <source>
        <strain evidence="5 6">S1-65</strain>
    </source>
</reference>
<dbReference type="EMBL" id="JAEVLS010000004">
    <property type="protein sequence ID" value="MBM0106940.1"/>
    <property type="molecule type" value="Genomic_DNA"/>
</dbReference>
<dbReference type="Proteomes" id="UP000661077">
    <property type="component" value="Unassembled WGS sequence"/>
</dbReference>
<comment type="subcellular location">
    <subcellularLocation>
        <location evidence="1">Membrane</location>
    </subcellularLocation>
</comment>
<keyword evidence="6" id="KW-1185">Reference proteome</keyword>
<dbReference type="InterPro" id="IPR000184">
    <property type="entry name" value="Bac_surfAg_D15"/>
</dbReference>
<sequence>MNFRPRWLLFILFLLPLAALAQSPAGDDALTIDELTCRGNEATSCDFILGHIYLSPGDAVDELELSNARLRLSSLPSFSSVDIYLERGVARGHVRVVVEVVEADPYAREWIAGTSIRFDSVSQLLVGRLTNQNLFGTGKLLDAYAFAYAPVAGTVRSEYSARVQYVDPHWLNNKRMYLIAGMSGGYVDSESINGRRAKVENLGFDVAVGRRLFDFSFLTFGYRYNSYAQIDVTSRLLDGSVERSSESFDSHVFSIAYGWNSEDDPYFPTRGSRAVVHSSRVFVEGNVGTSTDGGIRKTWTTANGTSWVIQVADAPSTETRQFIQEHFEFVGGFSRPIGASANGEIRRGRWYVEAGYSPQGHDLQNRRQKEYGAKAGVRLQTRSFGMVDLYVIGSFLHTAEGAD</sequence>
<feature type="signal peptide" evidence="3">
    <location>
        <begin position="1"/>
        <end position="21"/>
    </location>
</feature>
<dbReference type="Gene3D" id="3.10.20.310">
    <property type="entry name" value="membrane protein fhac"/>
    <property type="match status" value="1"/>
</dbReference>
<keyword evidence="2" id="KW-0472">Membrane</keyword>
<evidence type="ECO:0000313" key="6">
    <source>
        <dbReference type="Proteomes" id="UP000661077"/>
    </source>
</evidence>
<evidence type="ECO:0000256" key="1">
    <source>
        <dbReference type="ARBA" id="ARBA00004370"/>
    </source>
</evidence>
<accession>A0ABS1X120</accession>
<keyword evidence="3" id="KW-0732">Signal</keyword>
<evidence type="ECO:0000259" key="4">
    <source>
        <dbReference type="Pfam" id="PF01103"/>
    </source>
</evidence>
<protein>
    <submittedName>
        <fullName evidence="5">BamA/TamA family outer membrane protein</fullName>
    </submittedName>
</protein>
<name>A0ABS1X120_9GAMM</name>
<proteinExistence type="predicted"/>
<dbReference type="RefSeq" id="WP_203169052.1">
    <property type="nucleotide sequence ID" value="NZ_JAEVLS010000004.1"/>
</dbReference>
<feature type="chain" id="PRO_5046345713" evidence="3">
    <location>
        <begin position="22"/>
        <end position="403"/>
    </location>
</feature>
<organism evidence="5 6">
    <name type="scientific">Steroidobacter gossypii</name>
    <dbReference type="NCBI Taxonomy" id="2805490"/>
    <lineage>
        <taxon>Bacteria</taxon>
        <taxon>Pseudomonadati</taxon>
        <taxon>Pseudomonadota</taxon>
        <taxon>Gammaproteobacteria</taxon>
        <taxon>Steroidobacterales</taxon>
        <taxon>Steroidobacteraceae</taxon>
        <taxon>Steroidobacter</taxon>
    </lineage>
</organism>
<comment type="caution">
    <text evidence="5">The sequence shown here is derived from an EMBL/GenBank/DDBJ whole genome shotgun (WGS) entry which is preliminary data.</text>
</comment>